<evidence type="ECO:0000256" key="1">
    <source>
        <dbReference type="SAM" id="MobiDB-lite"/>
    </source>
</evidence>
<sequence length="266" mass="29305">MKAASFLFIAILLSAGPLQSQDSAEAEGNWMMDYYLDPTPEELPSHLIQLSEDGVLSDPKAQAPIVGFTSQVMANHPDRVGDWMAQLSDLPEDSAVAVQTALWFSNTEASREYFEENDLNEYLEAPAPDILGMAIDNPGTLDLLWGYFFATGEKAPIESLVSSLALAQYAGALNAYPESEKTETDREAAYFDATFQSALWSLESNAVAHPRVLQYCQEILAEGDLTEREQLWLKVVLSKAQKQLTPGPLPDEPDAEKAETPEKEDL</sequence>
<organism evidence="3 4">
    <name type="scientific">Puniceicoccus vermicola</name>
    <dbReference type="NCBI Taxonomy" id="388746"/>
    <lineage>
        <taxon>Bacteria</taxon>
        <taxon>Pseudomonadati</taxon>
        <taxon>Verrucomicrobiota</taxon>
        <taxon>Opitutia</taxon>
        <taxon>Puniceicoccales</taxon>
        <taxon>Puniceicoccaceae</taxon>
        <taxon>Puniceicoccus</taxon>
    </lineage>
</organism>
<evidence type="ECO:0000313" key="4">
    <source>
        <dbReference type="Proteomes" id="UP000525652"/>
    </source>
</evidence>
<reference evidence="3 4" key="1">
    <citation type="submission" date="2020-07" db="EMBL/GenBank/DDBJ databases">
        <authorList>
            <person name="Feng X."/>
        </authorList>
    </citation>
    <scope>NUCLEOTIDE SEQUENCE [LARGE SCALE GENOMIC DNA]</scope>
    <source>
        <strain evidence="3 4">JCM14086</strain>
    </source>
</reference>
<dbReference type="AlphaFoldDB" id="A0A7X1E2I8"/>
<name>A0A7X1E2I8_9BACT</name>
<comment type="caution">
    <text evidence="3">The sequence shown here is derived from an EMBL/GenBank/DDBJ whole genome shotgun (WGS) entry which is preliminary data.</text>
</comment>
<feature type="signal peptide" evidence="2">
    <location>
        <begin position="1"/>
        <end position="20"/>
    </location>
</feature>
<gene>
    <name evidence="3" type="ORF">H5P30_01835</name>
</gene>
<dbReference type="RefSeq" id="WP_185691258.1">
    <property type="nucleotide sequence ID" value="NZ_JACHVA010000022.1"/>
</dbReference>
<proteinExistence type="predicted"/>
<accession>A0A7X1E2I8</accession>
<protein>
    <recommendedName>
        <fullName evidence="5">HEAT repeat domain-containing protein</fullName>
    </recommendedName>
</protein>
<dbReference type="EMBL" id="JACHVA010000022">
    <property type="protein sequence ID" value="MBC2600515.1"/>
    <property type="molecule type" value="Genomic_DNA"/>
</dbReference>
<feature type="chain" id="PRO_5031028784" description="HEAT repeat domain-containing protein" evidence="2">
    <location>
        <begin position="21"/>
        <end position="266"/>
    </location>
</feature>
<evidence type="ECO:0000256" key="2">
    <source>
        <dbReference type="SAM" id="SignalP"/>
    </source>
</evidence>
<evidence type="ECO:0000313" key="3">
    <source>
        <dbReference type="EMBL" id="MBC2600515.1"/>
    </source>
</evidence>
<evidence type="ECO:0008006" key="5">
    <source>
        <dbReference type="Google" id="ProtNLM"/>
    </source>
</evidence>
<keyword evidence="4" id="KW-1185">Reference proteome</keyword>
<dbReference type="Proteomes" id="UP000525652">
    <property type="component" value="Unassembled WGS sequence"/>
</dbReference>
<keyword evidence="2" id="KW-0732">Signal</keyword>
<feature type="compositionally biased region" description="Basic and acidic residues" evidence="1">
    <location>
        <begin position="255"/>
        <end position="266"/>
    </location>
</feature>
<feature type="region of interest" description="Disordered" evidence="1">
    <location>
        <begin position="241"/>
        <end position="266"/>
    </location>
</feature>